<evidence type="ECO:0000313" key="7">
    <source>
        <dbReference type="EMBL" id="EDV41102.1"/>
    </source>
</evidence>
<evidence type="ECO:0000256" key="1">
    <source>
        <dbReference type="ARBA" id="ARBA00004370"/>
    </source>
</evidence>
<feature type="compositionally biased region" description="Polar residues" evidence="5">
    <location>
        <begin position="69"/>
        <end position="81"/>
    </location>
</feature>
<dbReference type="GeneID" id="6493717"/>
<evidence type="ECO:0000256" key="6">
    <source>
        <dbReference type="SAM" id="Phobius"/>
    </source>
</evidence>
<proteinExistence type="predicted"/>
<dbReference type="GO" id="GO:0106083">
    <property type="term" value="C:nuclear membrane protein complex"/>
    <property type="evidence" value="ECO:0007669"/>
    <property type="project" value="EnsemblMetazoa"/>
</dbReference>
<keyword evidence="8" id="KW-1185">Reference proteome</keyword>
<dbReference type="Proteomes" id="UP000007801">
    <property type="component" value="Unassembled WGS sequence"/>
</dbReference>
<dbReference type="SMR" id="B3M8V1"/>
<evidence type="ECO:0000256" key="5">
    <source>
        <dbReference type="SAM" id="MobiDB-lite"/>
    </source>
</evidence>
<dbReference type="eggNOG" id="ENOG502S7FT">
    <property type="taxonomic scope" value="Eukaryota"/>
</dbReference>
<gene>
    <name evidence="7" type="primary">Dana\GF10850</name>
    <name evidence="7" type="synonym">dana_GLEANR_10808</name>
    <name evidence="7" type="ORF">GF10850</name>
</gene>
<protein>
    <submittedName>
        <fullName evidence="7">Uncharacterized protein</fullName>
    </submittedName>
</protein>
<dbReference type="PANTHER" id="PTHR18843">
    <property type="entry name" value="TORSIN-1A-INTERACTING PROTEIN"/>
    <property type="match status" value="1"/>
</dbReference>
<reference evidence="7 8" key="1">
    <citation type="journal article" date="2007" name="Nature">
        <title>Evolution of genes and genomes on the Drosophila phylogeny.</title>
        <authorList>
            <consortium name="Drosophila 12 Genomes Consortium"/>
            <person name="Clark A.G."/>
            <person name="Eisen M.B."/>
            <person name="Smith D.R."/>
            <person name="Bergman C.M."/>
            <person name="Oliver B."/>
            <person name="Markow T.A."/>
            <person name="Kaufman T.C."/>
            <person name="Kellis M."/>
            <person name="Gelbart W."/>
            <person name="Iyer V.N."/>
            <person name="Pollard D.A."/>
            <person name="Sackton T.B."/>
            <person name="Larracuente A.M."/>
            <person name="Singh N.D."/>
            <person name="Abad J.P."/>
            <person name="Abt D.N."/>
            <person name="Adryan B."/>
            <person name="Aguade M."/>
            <person name="Akashi H."/>
            <person name="Anderson W.W."/>
            <person name="Aquadro C.F."/>
            <person name="Ardell D.H."/>
            <person name="Arguello R."/>
            <person name="Artieri C.G."/>
            <person name="Barbash D.A."/>
            <person name="Barker D."/>
            <person name="Barsanti P."/>
            <person name="Batterham P."/>
            <person name="Batzoglou S."/>
            <person name="Begun D."/>
            <person name="Bhutkar A."/>
            <person name="Blanco E."/>
            <person name="Bosak S.A."/>
            <person name="Bradley R.K."/>
            <person name="Brand A.D."/>
            <person name="Brent M.R."/>
            <person name="Brooks A.N."/>
            <person name="Brown R.H."/>
            <person name="Butlin R.K."/>
            <person name="Caggese C."/>
            <person name="Calvi B.R."/>
            <person name="Bernardo de Carvalho A."/>
            <person name="Caspi A."/>
            <person name="Castrezana S."/>
            <person name="Celniker S.E."/>
            <person name="Chang J.L."/>
            <person name="Chapple C."/>
            <person name="Chatterji S."/>
            <person name="Chinwalla A."/>
            <person name="Civetta A."/>
            <person name="Clifton S.W."/>
            <person name="Comeron J.M."/>
            <person name="Costello J.C."/>
            <person name="Coyne J.A."/>
            <person name="Daub J."/>
            <person name="David R.G."/>
            <person name="Delcher A.L."/>
            <person name="Delehaunty K."/>
            <person name="Do C.B."/>
            <person name="Ebling H."/>
            <person name="Edwards K."/>
            <person name="Eickbush T."/>
            <person name="Evans J.D."/>
            <person name="Filipski A."/>
            <person name="Findeiss S."/>
            <person name="Freyhult E."/>
            <person name="Fulton L."/>
            <person name="Fulton R."/>
            <person name="Garcia A.C."/>
            <person name="Gardiner A."/>
            <person name="Garfield D.A."/>
            <person name="Garvin B.E."/>
            <person name="Gibson G."/>
            <person name="Gilbert D."/>
            <person name="Gnerre S."/>
            <person name="Godfrey J."/>
            <person name="Good R."/>
            <person name="Gotea V."/>
            <person name="Gravely B."/>
            <person name="Greenberg A.J."/>
            <person name="Griffiths-Jones S."/>
            <person name="Gross S."/>
            <person name="Guigo R."/>
            <person name="Gustafson E.A."/>
            <person name="Haerty W."/>
            <person name="Hahn M.W."/>
            <person name="Halligan D.L."/>
            <person name="Halpern A.L."/>
            <person name="Halter G.M."/>
            <person name="Han M.V."/>
            <person name="Heger A."/>
            <person name="Hillier L."/>
            <person name="Hinrichs A.S."/>
            <person name="Holmes I."/>
            <person name="Hoskins R.A."/>
            <person name="Hubisz M.J."/>
            <person name="Hultmark D."/>
            <person name="Huntley M.A."/>
            <person name="Jaffe D.B."/>
            <person name="Jagadeeshan S."/>
            <person name="Jeck W.R."/>
            <person name="Johnson J."/>
            <person name="Jones C.D."/>
            <person name="Jordan W.C."/>
            <person name="Karpen G.H."/>
            <person name="Kataoka E."/>
            <person name="Keightley P.D."/>
            <person name="Kheradpour P."/>
            <person name="Kirkness E.F."/>
            <person name="Koerich L.B."/>
            <person name="Kristiansen K."/>
            <person name="Kudrna D."/>
            <person name="Kulathinal R.J."/>
            <person name="Kumar S."/>
            <person name="Kwok R."/>
            <person name="Lander E."/>
            <person name="Langley C.H."/>
            <person name="Lapoint R."/>
            <person name="Lazzaro B.P."/>
            <person name="Lee S.J."/>
            <person name="Levesque L."/>
            <person name="Li R."/>
            <person name="Lin C.F."/>
            <person name="Lin M.F."/>
            <person name="Lindblad-Toh K."/>
            <person name="Llopart A."/>
            <person name="Long M."/>
            <person name="Low L."/>
            <person name="Lozovsky E."/>
            <person name="Lu J."/>
            <person name="Luo M."/>
            <person name="Machado C.A."/>
            <person name="Makalowski W."/>
            <person name="Marzo M."/>
            <person name="Matsuda M."/>
            <person name="Matzkin L."/>
            <person name="McAllister B."/>
            <person name="McBride C.S."/>
            <person name="McKernan B."/>
            <person name="McKernan K."/>
            <person name="Mendez-Lago M."/>
            <person name="Minx P."/>
            <person name="Mollenhauer M.U."/>
            <person name="Montooth K."/>
            <person name="Mount S.M."/>
            <person name="Mu X."/>
            <person name="Myers E."/>
            <person name="Negre B."/>
            <person name="Newfeld S."/>
            <person name="Nielsen R."/>
            <person name="Noor M.A."/>
            <person name="O'Grady P."/>
            <person name="Pachter L."/>
            <person name="Papaceit M."/>
            <person name="Parisi M.J."/>
            <person name="Parisi M."/>
            <person name="Parts L."/>
            <person name="Pedersen J.S."/>
            <person name="Pesole G."/>
            <person name="Phillippy A.M."/>
            <person name="Ponting C.P."/>
            <person name="Pop M."/>
            <person name="Porcelli D."/>
            <person name="Powell J.R."/>
            <person name="Prohaska S."/>
            <person name="Pruitt K."/>
            <person name="Puig M."/>
            <person name="Quesneville H."/>
            <person name="Ram K.R."/>
            <person name="Rand D."/>
            <person name="Rasmussen M.D."/>
            <person name="Reed L.K."/>
            <person name="Reenan R."/>
            <person name="Reily A."/>
            <person name="Remington K.A."/>
            <person name="Rieger T.T."/>
            <person name="Ritchie M.G."/>
            <person name="Robin C."/>
            <person name="Rogers Y.H."/>
            <person name="Rohde C."/>
            <person name="Rozas J."/>
            <person name="Rubenfield M.J."/>
            <person name="Ruiz A."/>
            <person name="Russo S."/>
            <person name="Salzberg S.L."/>
            <person name="Sanchez-Gracia A."/>
            <person name="Saranga D.J."/>
            <person name="Sato H."/>
            <person name="Schaeffer S.W."/>
            <person name="Schatz M.C."/>
            <person name="Schlenke T."/>
            <person name="Schwartz R."/>
            <person name="Segarra C."/>
            <person name="Singh R.S."/>
            <person name="Sirot L."/>
            <person name="Sirota M."/>
            <person name="Sisneros N.B."/>
            <person name="Smith C.D."/>
            <person name="Smith T.F."/>
            <person name="Spieth J."/>
            <person name="Stage D.E."/>
            <person name="Stark A."/>
            <person name="Stephan W."/>
            <person name="Strausberg R.L."/>
            <person name="Strempel S."/>
            <person name="Sturgill D."/>
            <person name="Sutton G."/>
            <person name="Sutton G.G."/>
            <person name="Tao W."/>
            <person name="Teichmann S."/>
            <person name="Tobari Y.N."/>
            <person name="Tomimura Y."/>
            <person name="Tsolas J.M."/>
            <person name="Valente V.L."/>
            <person name="Venter E."/>
            <person name="Venter J.C."/>
            <person name="Vicario S."/>
            <person name="Vieira F.G."/>
            <person name="Vilella A.J."/>
            <person name="Villasante A."/>
            <person name="Walenz B."/>
            <person name="Wang J."/>
            <person name="Wasserman M."/>
            <person name="Watts T."/>
            <person name="Wilson D."/>
            <person name="Wilson R.K."/>
            <person name="Wing R.A."/>
            <person name="Wolfner M.F."/>
            <person name="Wong A."/>
            <person name="Wong G.K."/>
            <person name="Wu C.I."/>
            <person name="Wu G."/>
            <person name="Yamamoto D."/>
            <person name="Yang H.P."/>
            <person name="Yang S.P."/>
            <person name="Yorke J.A."/>
            <person name="Yoshida K."/>
            <person name="Zdobnov E."/>
            <person name="Zhang P."/>
            <person name="Zhang Y."/>
            <person name="Zimin A.V."/>
            <person name="Baldwin J."/>
            <person name="Abdouelleil A."/>
            <person name="Abdulkadir J."/>
            <person name="Abebe A."/>
            <person name="Abera B."/>
            <person name="Abreu J."/>
            <person name="Acer S.C."/>
            <person name="Aftuck L."/>
            <person name="Alexander A."/>
            <person name="An P."/>
            <person name="Anderson E."/>
            <person name="Anderson S."/>
            <person name="Arachi H."/>
            <person name="Azer M."/>
            <person name="Bachantsang P."/>
            <person name="Barry A."/>
            <person name="Bayul T."/>
            <person name="Berlin A."/>
            <person name="Bessette D."/>
            <person name="Bloom T."/>
            <person name="Blye J."/>
            <person name="Boguslavskiy L."/>
            <person name="Bonnet C."/>
            <person name="Boukhgalter B."/>
            <person name="Bourzgui I."/>
            <person name="Brown A."/>
            <person name="Cahill P."/>
            <person name="Channer S."/>
            <person name="Cheshatsang Y."/>
            <person name="Chuda L."/>
            <person name="Citroen M."/>
            <person name="Collymore A."/>
            <person name="Cooke P."/>
            <person name="Costello M."/>
            <person name="D'Aco K."/>
            <person name="Daza R."/>
            <person name="De Haan G."/>
            <person name="DeGray S."/>
            <person name="DeMaso C."/>
            <person name="Dhargay N."/>
            <person name="Dooley K."/>
            <person name="Dooley E."/>
            <person name="Doricent M."/>
            <person name="Dorje P."/>
            <person name="Dorjee K."/>
            <person name="Dupes A."/>
            <person name="Elong R."/>
            <person name="Falk J."/>
            <person name="Farina A."/>
            <person name="Faro S."/>
            <person name="Ferguson D."/>
            <person name="Fisher S."/>
            <person name="Foley C.D."/>
            <person name="Franke A."/>
            <person name="Friedrich D."/>
            <person name="Gadbois L."/>
            <person name="Gearin G."/>
            <person name="Gearin C.R."/>
            <person name="Giannoukos G."/>
            <person name="Goode T."/>
            <person name="Graham J."/>
            <person name="Grandbois E."/>
            <person name="Grewal S."/>
            <person name="Gyaltsen K."/>
            <person name="Hafez N."/>
            <person name="Hagos B."/>
            <person name="Hall J."/>
            <person name="Henson C."/>
            <person name="Hollinger A."/>
            <person name="Honan T."/>
            <person name="Huard M.D."/>
            <person name="Hughes L."/>
            <person name="Hurhula B."/>
            <person name="Husby M.E."/>
            <person name="Kamat A."/>
            <person name="Kanga B."/>
            <person name="Kashin S."/>
            <person name="Khazanovich D."/>
            <person name="Kisner P."/>
            <person name="Lance K."/>
            <person name="Lara M."/>
            <person name="Lee W."/>
            <person name="Lennon N."/>
            <person name="Letendre F."/>
            <person name="LeVine R."/>
            <person name="Lipovsky A."/>
            <person name="Liu X."/>
            <person name="Liu J."/>
            <person name="Liu S."/>
            <person name="Lokyitsang T."/>
            <person name="Lokyitsang Y."/>
            <person name="Lubonja R."/>
            <person name="Lui A."/>
            <person name="MacDonald P."/>
            <person name="Magnisalis V."/>
            <person name="Maru K."/>
            <person name="Matthews C."/>
            <person name="McCusker W."/>
            <person name="McDonough S."/>
            <person name="Mehta T."/>
            <person name="Meldrim J."/>
            <person name="Meneus L."/>
            <person name="Mihai O."/>
            <person name="Mihalev A."/>
            <person name="Mihova T."/>
            <person name="Mittelman R."/>
            <person name="Mlenga V."/>
            <person name="Montmayeur A."/>
            <person name="Mulrain L."/>
            <person name="Navidi A."/>
            <person name="Naylor J."/>
            <person name="Negash T."/>
            <person name="Nguyen T."/>
            <person name="Nguyen N."/>
            <person name="Nicol R."/>
            <person name="Norbu C."/>
            <person name="Norbu N."/>
            <person name="Novod N."/>
            <person name="O'Neill B."/>
            <person name="Osman S."/>
            <person name="Markiewicz E."/>
            <person name="Oyono O.L."/>
            <person name="Patti C."/>
            <person name="Phunkhang P."/>
            <person name="Pierre F."/>
            <person name="Priest M."/>
            <person name="Raghuraman S."/>
            <person name="Rege F."/>
            <person name="Reyes R."/>
            <person name="Rise C."/>
            <person name="Rogov P."/>
            <person name="Ross K."/>
            <person name="Ryan E."/>
            <person name="Settipalli S."/>
            <person name="Shea T."/>
            <person name="Sherpa N."/>
            <person name="Shi L."/>
            <person name="Shih D."/>
            <person name="Sparrow T."/>
            <person name="Spaulding J."/>
            <person name="Stalker J."/>
            <person name="Stange-Thomann N."/>
            <person name="Stavropoulos S."/>
            <person name="Stone C."/>
            <person name="Strader C."/>
            <person name="Tesfaye S."/>
            <person name="Thomson T."/>
            <person name="Thoulutsang Y."/>
            <person name="Thoulutsang D."/>
            <person name="Topham K."/>
            <person name="Topping I."/>
            <person name="Tsamla T."/>
            <person name="Vassiliev H."/>
            <person name="Vo A."/>
            <person name="Wangchuk T."/>
            <person name="Wangdi T."/>
            <person name="Weiand M."/>
            <person name="Wilkinson J."/>
            <person name="Wilson A."/>
            <person name="Yadav S."/>
            <person name="Young G."/>
            <person name="Yu Q."/>
            <person name="Zembek L."/>
            <person name="Zhong D."/>
            <person name="Zimmer A."/>
            <person name="Zwirko Z."/>
            <person name="Jaffe D.B."/>
            <person name="Alvarez P."/>
            <person name="Brockman W."/>
            <person name="Butler J."/>
            <person name="Chin C."/>
            <person name="Gnerre S."/>
            <person name="Grabherr M."/>
            <person name="Kleber M."/>
            <person name="Mauceli E."/>
            <person name="MacCallum I."/>
        </authorList>
    </citation>
    <scope>NUCLEOTIDE SEQUENCE [LARGE SCALE GENOMIC DNA]</scope>
    <source>
        <strain evidence="8">Tucson 14024-0371.13</strain>
    </source>
</reference>
<dbReference type="KEGG" id="dan:6493717"/>
<dbReference type="CTD" id="40158"/>
<dbReference type="STRING" id="7217.B3M8V1"/>
<dbReference type="HOGENOM" id="CLU_072165_1_0_1"/>
<feature type="transmembrane region" description="Helical" evidence="6">
    <location>
        <begin position="97"/>
        <end position="114"/>
    </location>
</feature>
<evidence type="ECO:0000256" key="3">
    <source>
        <dbReference type="ARBA" id="ARBA00022989"/>
    </source>
</evidence>
<dbReference type="EMBL" id="CH902618">
    <property type="protein sequence ID" value="EDV41102.1"/>
    <property type="molecule type" value="Genomic_DNA"/>
</dbReference>
<dbReference type="GO" id="GO:0061024">
    <property type="term" value="P:membrane organization"/>
    <property type="evidence" value="ECO:0007669"/>
    <property type="project" value="TreeGrafter"/>
</dbReference>
<keyword evidence="4 6" id="KW-0472">Membrane</keyword>
<dbReference type="AlphaFoldDB" id="B3M8V1"/>
<dbReference type="InterPro" id="IPR038599">
    <property type="entry name" value="LAP1C-like_C_sf"/>
</dbReference>
<dbReference type="Gene3D" id="3.40.50.12190">
    <property type="match status" value="1"/>
</dbReference>
<dbReference type="InParanoid" id="B3M8V1"/>
<dbReference type="InterPro" id="IPR008662">
    <property type="entry name" value="TOIP1/2"/>
</dbReference>
<dbReference type="GO" id="GO:0001671">
    <property type="term" value="F:ATPase activator activity"/>
    <property type="evidence" value="ECO:0007669"/>
    <property type="project" value="InterPro"/>
</dbReference>
<evidence type="ECO:0000256" key="2">
    <source>
        <dbReference type="ARBA" id="ARBA00022692"/>
    </source>
</evidence>
<feature type="region of interest" description="Disordered" evidence="5">
    <location>
        <begin position="1"/>
        <end position="88"/>
    </location>
</feature>
<sequence length="314" mass="35042">MQRKPIHEGSPRAFNQIGKPNIDGDAHSYEEGSSSASEPETNKEEDQPVAPETPATPKIRGRSPRTPRTGESFQRNRSGSRPSVDLTINEENQTPKAWLGVVFVIVIAIISVYFNKSVNKNDKVSRKTCAFEGLRRKLPTQPEIVWRALQNGIEGLVNKEANRPSVFLFLHDDQRQQKLIGDIANEASSCFGGPSQLIHMSKEDFGLENGDYGLAIERFKAKVNKGSKVFLIVNLNELPPNGARALHTICDVYSPLVEDAVIFLTLRAARTRSAKNSVTLAMDTLYKLWEKELRDNELDPLLARVTDQVLHLNS</sequence>
<keyword evidence="2 6" id="KW-0812">Transmembrane</keyword>
<keyword evidence="3 6" id="KW-1133">Transmembrane helix</keyword>
<dbReference type="OrthoDB" id="6258998at2759"/>
<evidence type="ECO:0000313" key="8">
    <source>
        <dbReference type="Proteomes" id="UP000007801"/>
    </source>
</evidence>
<accession>B3M8V1</accession>
<organism evidence="7 8">
    <name type="scientific">Drosophila ananassae</name>
    <name type="common">Fruit fly</name>
    <dbReference type="NCBI Taxonomy" id="7217"/>
    <lineage>
        <taxon>Eukaryota</taxon>
        <taxon>Metazoa</taxon>
        <taxon>Ecdysozoa</taxon>
        <taxon>Arthropoda</taxon>
        <taxon>Hexapoda</taxon>
        <taxon>Insecta</taxon>
        <taxon>Pterygota</taxon>
        <taxon>Neoptera</taxon>
        <taxon>Endopterygota</taxon>
        <taxon>Diptera</taxon>
        <taxon>Brachycera</taxon>
        <taxon>Muscomorpha</taxon>
        <taxon>Ephydroidea</taxon>
        <taxon>Drosophilidae</taxon>
        <taxon>Drosophila</taxon>
        <taxon>Sophophora</taxon>
    </lineage>
</organism>
<comment type="subcellular location">
    <subcellularLocation>
        <location evidence="1">Membrane</location>
    </subcellularLocation>
</comment>
<dbReference type="PANTHER" id="PTHR18843:SF7">
    <property type="entry name" value="LAMINA-ASSOCIATED POLYPEPTIDE 1B ISOFORM 1-RELATED"/>
    <property type="match status" value="1"/>
</dbReference>
<feature type="compositionally biased region" description="Basic and acidic residues" evidence="5">
    <location>
        <begin position="1"/>
        <end position="10"/>
    </location>
</feature>
<name>B3M8V1_DROAN</name>
<dbReference type="FunCoup" id="B3M8V1">
    <property type="interactions" value="24"/>
</dbReference>
<dbReference type="OMA" id="ELWGTHL"/>
<evidence type="ECO:0000256" key="4">
    <source>
        <dbReference type="ARBA" id="ARBA00023136"/>
    </source>
</evidence>
<dbReference type="PhylomeDB" id="B3M8V1"/>